<evidence type="ECO:0000313" key="3">
    <source>
        <dbReference type="EMBL" id="KAJ3052144.1"/>
    </source>
</evidence>
<gene>
    <name evidence="3" type="ORF">HK097_006841</name>
</gene>
<dbReference type="GO" id="GO:0003887">
    <property type="term" value="F:DNA-directed DNA polymerase activity"/>
    <property type="evidence" value="ECO:0007669"/>
    <property type="project" value="TreeGrafter"/>
</dbReference>
<dbReference type="Pfam" id="PF11799">
    <property type="entry name" value="IMS_C"/>
    <property type="match status" value="1"/>
</dbReference>
<name>A0AAD5SFK4_9FUNG</name>
<dbReference type="GO" id="GO:0006281">
    <property type="term" value="P:DNA repair"/>
    <property type="evidence" value="ECO:0007669"/>
    <property type="project" value="InterPro"/>
</dbReference>
<dbReference type="InterPro" id="IPR017961">
    <property type="entry name" value="DNA_pol_Y-fam_little_finger"/>
</dbReference>
<sequence length="682" mass="75619">MSDKLHPRTIIQLDVDYFYAQAEEVLDPTLKTLPVAIQQKVFVTCNYVARSYGINKLELLTDAKKKCRDLRIIDGSDITRYRRYSRKIFELVKYLLNGEAASDETGAKWIVKVERLGFDELFMDVTDIIGNHICDIGDGEVWPDGQIVFKLPGSEEAEELAGHWAAGFSYRPDTFAGHRVADAPSSSSSANLTLQTRYIQIATHLASHIRSTIHAITGFTTSGGIAHNKLFAKLAANVKKPNGMTYFLPGDAAMEFLDKVDIRSIAGIGSAVRKVLRQNVPNLEHEANDALAREQEDNDTQVWGGEIEDMERDMFVPPSHSTPSVSTPPSTEVPEDDAMANWRFSRTVAEMKGLVSMDLWKEWFGSVAGQKYHDLLNGIDNSPVVPTTWPAQIGVEDAFRHCSTFEEAKARLLKLATMLVERVQEEEYLEEKRKWRRVVRCLRLTIRRRRKGNERGWQDDRETRTCTAPVELQDANTPILDRATILIDNAVFPLFKRMVSVPVKDLLTLGDGFDLTLLNISAVDMRKEGVSRSIREFMTAQPIGEVDEGERRERRLRSLGIDLEVFEELPEEIRKEILGGGEGVGAVGGGAPGAGSPVVSTPVGKRKTSGAGGSAKRVKGPLDRFWGKMGSEDSGITEISDPEGSSSVVNEGAAKEVEGMRCDLCGETLTVSSVEEHARKHG</sequence>
<evidence type="ECO:0000256" key="1">
    <source>
        <dbReference type="SAM" id="MobiDB-lite"/>
    </source>
</evidence>
<evidence type="ECO:0000259" key="2">
    <source>
        <dbReference type="PROSITE" id="PS50173"/>
    </source>
</evidence>
<dbReference type="EMBL" id="JADGJD010000322">
    <property type="protein sequence ID" value="KAJ3052144.1"/>
    <property type="molecule type" value="Genomic_DNA"/>
</dbReference>
<dbReference type="Proteomes" id="UP001212841">
    <property type="component" value="Unassembled WGS sequence"/>
</dbReference>
<dbReference type="InterPro" id="IPR043502">
    <property type="entry name" value="DNA/RNA_pol_sf"/>
</dbReference>
<dbReference type="Gene3D" id="6.10.250.1630">
    <property type="match status" value="1"/>
</dbReference>
<dbReference type="SUPFAM" id="SSF56672">
    <property type="entry name" value="DNA/RNA polymerases"/>
    <property type="match status" value="1"/>
</dbReference>
<dbReference type="InterPro" id="IPR043128">
    <property type="entry name" value="Rev_trsase/Diguanyl_cyclase"/>
</dbReference>
<dbReference type="Gene3D" id="3.30.1490.100">
    <property type="entry name" value="DNA polymerase, Y-family, little finger domain"/>
    <property type="match status" value="1"/>
</dbReference>
<feature type="region of interest" description="Disordered" evidence="1">
    <location>
        <begin position="590"/>
        <end position="626"/>
    </location>
</feature>
<keyword evidence="4" id="KW-1185">Reference proteome</keyword>
<dbReference type="Gene3D" id="3.30.70.270">
    <property type="match status" value="1"/>
</dbReference>
<protein>
    <recommendedName>
        <fullName evidence="2">UmuC domain-containing protein</fullName>
    </recommendedName>
</protein>
<dbReference type="Pfam" id="PF00817">
    <property type="entry name" value="IMS"/>
    <property type="match status" value="1"/>
</dbReference>
<evidence type="ECO:0000313" key="4">
    <source>
        <dbReference type="Proteomes" id="UP001212841"/>
    </source>
</evidence>
<dbReference type="GO" id="GO:0070987">
    <property type="term" value="P:error-free translesion synthesis"/>
    <property type="evidence" value="ECO:0007669"/>
    <property type="project" value="UniProtKB-ARBA"/>
</dbReference>
<dbReference type="Gene3D" id="3.40.1170.60">
    <property type="match status" value="1"/>
</dbReference>
<dbReference type="PROSITE" id="PS50173">
    <property type="entry name" value="UMUC"/>
    <property type="match status" value="1"/>
</dbReference>
<feature type="domain" description="UmuC" evidence="2">
    <location>
        <begin position="10"/>
        <end position="269"/>
    </location>
</feature>
<dbReference type="SUPFAM" id="SSF100879">
    <property type="entry name" value="Lesion bypass DNA polymerase (Y-family), little finger domain"/>
    <property type="match status" value="1"/>
</dbReference>
<accession>A0AAD5SFK4</accession>
<dbReference type="PANTHER" id="PTHR46404">
    <property type="entry name" value="DNA POLYMERASE IOTA"/>
    <property type="match status" value="1"/>
</dbReference>
<reference evidence="3" key="1">
    <citation type="submission" date="2020-05" db="EMBL/GenBank/DDBJ databases">
        <title>Phylogenomic resolution of chytrid fungi.</title>
        <authorList>
            <person name="Stajich J.E."/>
            <person name="Amses K."/>
            <person name="Simmons R."/>
            <person name="Seto K."/>
            <person name="Myers J."/>
            <person name="Bonds A."/>
            <person name="Quandt C.A."/>
            <person name="Barry K."/>
            <person name="Liu P."/>
            <person name="Grigoriev I."/>
            <person name="Longcore J.E."/>
            <person name="James T.Y."/>
        </authorList>
    </citation>
    <scope>NUCLEOTIDE SEQUENCE</scope>
    <source>
        <strain evidence="3">JEL0318</strain>
    </source>
</reference>
<dbReference type="InterPro" id="IPR036775">
    <property type="entry name" value="DNA_pol_Y-fam_lit_finger_sf"/>
</dbReference>
<dbReference type="InterPro" id="IPR001126">
    <property type="entry name" value="UmuC"/>
</dbReference>
<organism evidence="3 4">
    <name type="scientific">Rhizophlyctis rosea</name>
    <dbReference type="NCBI Taxonomy" id="64517"/>
    <lineage>
        <taxon>Eukaryota</taxon>
        <taxon>Fungi</taxon>
        <taxon>Fungi incertae sedis</taxon>
        <taxon>Chytridiomycota</taxon>
        <taxon>Chytridiomycota incertae sedis</taxon>
        <taxon>Chytridiomycetes</taxon>
        <taxon>Rhizophlyctidales</taxon>
        <taxon>Rhizophlyctidaceae</taxon>
        <taxon>Rhizophlyctis</taxon>
    </lineage>
</organism>
<dbReference type="AlphaFoldDB" id="A0AAD5SFK4"/>
<dbReference type="GO" id="GO:0003684">
    <property type="term" value="F:damaged DNA binding"/>
    <property type="evidence" value="ECO:0007669"/>
    <property type="project" value="InterPro"/>
</dbReference>
<dbReference type="PANTHER" id="PTHR46404:SF1">
    <property type="entry name" value="DNA POLYMERASE IOTA"/>
    <property type="match status" value="1"/>
</dbReference>
<proteinExistence type="predicted"/>
<comment type="caution">
    <text evidence="3">The sequence shown here is derived from an EMBL/GenBank/DDBJ whole genome shotgun (WGS) entry which is preliminary data.</text>
</comment>